<evidence type="ECO:0000256" key="2">
    <source>
        <dbReference type="SAM" id="SignalP"/>
    </source>
</evidence>
<dbReference type="EMBL" id="PRDK01000003">
    <property type="protein sequence ID" value="MBE8712947.1"/>
    <property type="molecule type" value="Genomic_DNA"/>
</dbReference>
<feature type="chain" id="PRO_5037197581" description="DUF4890 domain-containing protein" evidence="2">
    <location>
        <begin position="23"/>
        <end position="126"/>
    </location>
</feature>
<feature type="signal peptide" evidence="2">
    <location>
        <begin position="1"/>
        <end position="22"/>
    </location>
</feature>
<dbReference type="RefSeq" id="WP_196935780.1">
    <property type="nucleotide sequence ID" value="NZ_MU158698.1"/>
</dbReference>
<evidence type="ECO:0000313" key="3">
    <source>
        <dbReference type="EMBL" id="MBE8712947.1"/>
    </source>
</evidence>
<name>A0A928YPV3_9SPHI</name>
<organism evidence="3 4">
    <name type="scientific">Sphingobacterium hungaricum</name>
    <dbReference type="NCBI Taxonomy" id="2082723"/>
    <lineage>
        <taxon>Bacteria</taxon>
        <taxon>Pseudomonadati</taxon>
        <taxon>Bacteroidota</taxon>
        <taxon>Sphingobacteriia</taxon>
        <taxon>Sphingobacteriales</taxon>
        <taxon>Sphingobacteriaceae</taxon>
        <taxon>Sphingobacterium</taxon>
    </lineage>
</organism>
<keyword evidence="4" id="KW-1185">Reference proteome</keyword>
<accession>A0A928YPV3</accession>
<sequence length="126" mass="13924">MKKLILLIAVIFAGLSISFAQQRGGGGRDNSTPEQRAQKEVEKLNEKLALNQAQKVSVYKYALESAQAQNELFKNAGGDREAAMSSMKDLNTKKEAKIKAILTPEQLPKFEEFQKENKGRGAGRGR</sequence>
<proteinExistence type="predicted"/>
<protein>
    <recommendedName>
        <fullName evidence="5">DUF4890 domain-containing protein</fullName>
    </recommendedName>
</protein>
<gene>
    <name evidence="3" type="ORF">C4F49_04575</name>
</gene>
<evidence type="ECO:0000313" key="4">
    <source>
        <dbReference type="Proteomes" id="UP000616201"/>
    </source>
</evidence>
<feature type="region of interest" description="Disordered" evidence="1">
    <location>
        <begin position="21"/>
        <end position="41"/>
    </location>
</feature>
<evidence type="ECO:0008006" key="5">
    <source>
        <dbReference type="Google" id="ProtNLM"/>
    </source>
</evidence>
<reference evidence="3" key="1">
    <citation type="submission" date="2018-02" db="EMBL/GenBank/DDBJ databases">
        <authorList>
            <person name="Vasarhelyi B.M."/>
            <person name="Deshmukh S."/>
            <person name="Balint B."/>
            <person name="Kukolya J."/>
        </authorList>
    </citation>
    <scope>NUCLEOTIDE SEQUENCE</scope>
    <source>
        <strain evidence="3">KB22</strain>
    </source>
</reference>
<dbReference type="Proteomes" id="UP000616201">
    <property type="component" value="Unassembled WGS sequence"/>
</dbReference>
<evidence type="ECO:0000256" key="1">
    <source>
        <dbReference type="SAM" id="MobiDB-lite"/>
    </source>
</evidence>
<comment type="caution">
    <text evidence="3">The sequence shown here is derived from an EMBL/GenBank/DDBJ whole genome shotgun (WGS) entry which is preliminary data.</text>
</comment>
<dbReference type="AlphaFoldDB" id="A0A928YPV3"/>
<keyword evidence="2" id="KW-0732">Signal</keyword>